<dbReference type="PROSITE" id="PS51724">
    <property type="entry name" value="SPOR"/>
    <property type="match status" value="1"/>
</dbReference>
<dbReference type="AlphaFoldDB" id="I2PXD8"/>
<dbReference type="EC" id="4.2.2.-" evidence="4"/>
<comment type="function">
    <text evidence="4">Lytic transglycosylase with a strong preference for naked glycan strands that lack stem peptides.</text>
</comment>
<evidence type="ECO:0000256" key="4">
    <source>
        <dbReference type="HAMAP-Rule" id="MF_02071"/>
    </source>
</evidence>
<feature type="domain" description="SPOR" evidence="6">
    <location>
        <begin position="169"/>
        <end position="248"/>
    </location>
</feature>
<keyword evidence="3 4" id="KW-0961">Cell wall biogenesis/degradation</keyword>
<evidence type="ECO:0000256" key="1">
    <source>
        <dbReference type="ARBA" id="ARBA00022729"/>
    </source>
</evidence>
<dbReference type="PANTHER" id="PTHR34183:SF1">
    <property type="entry name" value="ENDOLYTIC PEPTIDOGLYCAN TRANSGLYCOSYLASE RLPA"/>
    <property type="match status" value="1"/>
</dbReference>
<dbReference type="GO" id="GO:0000270">
    <property type="term" value="P:peptidoglycan metabolic process"/>
    <property type="evidence" value="ECO:0007669"/>
    <property type="project" value="UniProtKB-UniRule"/>
</dbReference>
<name>I2PXD8_9BACT</name>
<dbReference type="CDD" id="cd22268">
    <property type="entry name" value="DPBB_RlpA-like"/>
    <property type="match status" value="1"/>
</dbReference>
<sequence length="248" mass="27238">MTYRRCRAFFRAWLRPLATVLAVLALWGCAAKAPIPRATGREPATLRPYTIKGVTYTPLRSAKGYREEGIASWYGPGFHGHSTSSGEIYDQYQATCAHKLLPMHTMVRVTNLENGRSMTLRVNDRGPFVAGRIIDLSLAGARELGVHGRGTARVRVEVEGDVPGLLPNGELPGPFYVQVGAFTRRENADRLYSRLVAAGYAGSRVHYKEIDGTRFFRVHAGTFPTEAAAEEARIRLGSVFAGAFVLAQ</sequence>
<dbReference type="Pfam" id="PF05036">
    <property type="entry name" value="SPOR"/>
    <property type="match status" value="1"/>
</dbReference>
<dbReference type="STRING" id="596152.DesU5LDRAFT_0488"/>
<dbReference type="InterPro" id="IPR007730">
    <property type="entry name" value="SPOR-like_dom"/>
</dbReference>
<dbReference type="Gene3D" id="2.40.40.10">
    <property type="entry name" value="RlpA-like domain"/>
    <property type="match status" value="1"/>
</dbReference>
<proteinExistence type="inferred from homology"/>
<dbReference type="GO" id="GO:0042834">
    <property type="term" value="F:peptidoglycan binding"/>
    <property type="evidence" value="ECO:0007669"/>
    <property type="project" value="InterPro"/>
</dbReference>
<dbReference type="OrthoDB" id="9779128at2"/>
<evidence type="ECO:0000256" key="5">
    <source>
        <dbReference type="RuleBase" id="RU003495"/>
    </source>
</evidence>
<dbReference type="NCBIfam" id="TIGR00413">
    <property type="entry name" value="rlpA"/>
    <property type="match status" value="1"/>
</dbReference>
<dbReference type="GO" id="GO:0071555">
    <property type="term" value="P:cell wall organization"/>
    <property type="evidence" value="ECO:0007669"/>
    <property type="project" value="UniProtKB-KW"/>
</dbReference>
<dbReference type="SUPFAM" id="SSF110997">
    <property type="entry name" value="Sporulation related repeat"/>
    <property type="match status" value="1"/>
</dbReference>
<dbReference type="EMBL" id="JH600068">
    <property type="protein sequence ID" value="EIG52194.1"/>
    <property type="molecule type" value="Genomic_DNA"/>
</dbReference>
<keyword evidence="2 4" id="KW-0456">Lyase</keyword>
<evidence type="ECO:0000259" key="6">
    <source>
        <dbReference type="PROSITE" id="PS51724"/>
    </source>
</evidence>
<accession>I2PXD8</accession>
<dbReference type="PANTHER" id="PTHR34183">
    <property type="entry name" value="ENDOLYTIC PEPTIDOGLYCAN TRANSGLYCOSYLASE RLPA"/>
    <property type="match status" value="1"/>
</dbReference>
<dbReference type="HOGENOM" id="CLU_042923_3_4_7"/>
<organism evidence="7">
    <name type="scientific">Desulfovibrio sp. U5L</name>
    <dbReference type="NCBI Taxonomy" id="596152"/>
    <lineage>
        <taxon>Bacteria</taxon>
        <taxon>Pseudomonadati</taxon>
        <taxon>Thermodesulfobacteriota</taxon>
        <taxon>Desulfovibrionia</taxon>
        <taxon>Desulfovibrionales</taxon>
        <taxon>Desulfovibrionaceae</taxon>
        <taxon>Desulfovibrio</taxon>
    </lineage>
</organism>
<dbReference type="InterPro" id="IPR034718">
    <property type="entry name" value="RlpA"/>
</dbReference>
<evidence type="ECO:0000313" key="7">
    <source>
        <dbReference type="EMBL" id="EIG52194.1"/>
    </source>
</evidence>
<dbReference type="InterPro" id="IPR036680">
    <property type="entry name" value="SPOR-like_sf"/>
</dbReference>
<reference evidence="7" key="1">
    <citation type="submission" date="2011-11" db="EMBL/GenBank/DDBJ databases">
        <title>Improved High-Quality Draft sequence of Desulfovibrio sp. U5L.</title>
        <authorList>
            <consortium name="US DOE Joint Genome Institute"/>
            <person name="Lucas S."/>
            <person name="Han J."/>
            <person name="Lapidus A."/>
            <person name="Cheng J.-F."/>
            <person name="Goodwin L."/>
            <person name="Pitluck S."/>
            <person name="Peters L."/>
            <person name="Ovchinnikova G."/>
            <person name="Held B."/>
            <person name="Detter J.C."/>
            <person name="Han C."/>
            <person name="Tapia R."/>
            <person name="Land M."/>
            <person name="Hauser L."/>
            <person name="Kyrpides N."/>
            <person name="Ivanova N."/>
            <person name="Pagani I."/>
            <person name="Gabster J."/>
            <person name="Walker C."/>
            <person name="Stolyar S."/>
            <person name="Stahl D."/>
            <person name="Arkin A."/>
            <person name="Dehal P."/>
            <person name="Hazen T."/>
            <person name="Woyke T."/>
        </authorList>
    </citation>
    <scope>NUCLEOTIDE SEQUENCE [LARGE SCALE GENOMIC DNA]</scope>
    <source>
        <strain evidence="7">U5L</strain>
    </source>
</reference>
<evidence type="ECO:0000256" key="3">
    <source>
        <dbReference type="ARBA" id="ARBA00023316"/>
    </source>
</evidence>
<keyword evidence="1" id="KW-0732">Signal</keyword>
<gene>
    <name evidence="4" type="primary">rlpA</name>
    <name evidence="7" type="ORF">DesU5LDRAFT_0488</name>
</gene>
<dbReference type="Pfam" id="PF03330">
    <property type="entry name" value="DPBB_1"/>
    <property type="match status" value="1"/>
</dbReference>
<dbReference type="Gene3D" id="3.30.70.1070">
    <property type="entry name" value="Sporulation related repeat"/>
    <property type="match status" value="1"/>
</dbReference>
<dbReference type="GO" id="GO:0008932">
    <property type="term" value="F:lytic endotransglycosylase activity"/>
    <property type="evidence" value="ECO:0007669"/>
    <property type="project" value="UniProtKB-UniRule"/>
</dbReference>
<evidence type="ECO:0000256" key="2">
    <source>
        <dbReference type="ARBA" id="ARBA00023239"/>
    </source>
</evidence>
<dbReference type="InterPro" id="IPR036908">
    <property type="entry name" value="RlpA-like_sf"/>
</dbReference>
<dbReference type="InterPro" id="IPR009009">
    <property type="entry name" value="RlpA-like_DPBB"/>
</dbReference>
<dbReference type="InterPro" id="IPR012997">
    <property type="entry name" value="RplA"/>
</dbReference>
<protein>
    <recommendedName>
        <fullName evidence="4">Probable endolytic peptidoglycan transglycosylase RlpA</fullName>
        <ecNumber evidence="4">4.2.2.-</ecNumber>
    </recommendedName>
</protein>
<dbReference type="HAMAP" id="MF_02071">
    <property type="entry name" value="RlpA"/>
    <property type="match status" value="1"/>
</dbReference>
<keyword evidence="7" id="KW-0449">Lipoprotein</keyword>
<comment type="similarity">
    <text evidence="4 5">Belongs to the RlpA family.</text>
</comment>
<dbReference type="SUPFAM" id="SSF50685">
    <property type="entry name" value="Barwin-like endoglucanases"/>
    <property type="match status" value="1"/>
</dbReference>
<dbReference type="eggNOG" id="COG0797">
    <property type="taxonomic scope" value="Bacteria"/>
</dbReference>